<evidence type="ECO:0000259" key="9">
    <source>
        <dbReference type="PROSITE" id="PS50893"/>
    </source>
</evidence>
<feature type="transmembrane region" description="Helical" evidence="8">
    <location>
        <begin position="64"/>
        <end position="83"/>
    </location>
</feature>
<proteinExistence type="predicted"/>
<dbReference type="PANTHER" id="PTHR24221:SF397">
    <property type="entry name" value="ABC TRANSPORTER, ATP-BINDING TRANSMEMBRANE PROTEIN"/>
    <property type="match status" value="1"/>
</dbReference>
<dbReference type="GO" id="GO:0005886">
    <property type="term" value="C:plasma membrane"/>
    <property type="evidence" value="ECO:0007669"/>
    <property type="project" value="UniProtKB-SubCell"/>
</dbReference>
<dbReference type="PROSITE" id="PS50929">
    <property type="entry name" value="ABC_TM1F"/>
    <property type="match status" value="1"/>
</dbReference>
<name>A0A174SIN3_9FIRM</name>
<dbReference type="GO" id="GO:0140359">
    <property type="term" value="F:ABC-type transporter activity"/>
    <property type="evidence" value="ECO:0007669"/>
    <property type="project" value="InterPro"/>
</dbReference>
<dbReference type="OrthoDB" id="9762778at2"/>
<dbReference type="PROSITE" id="PS00211">
    <property type="entry name" value="ABC_TRANSPORTER_1"/>
    <property type="match status" value="1"/>
</dbReference>
<dbReference type="InterPro" id="IPR027417">
    <property type="entry name" value="P-loop_NTPase"/>
</dbReference>
<keyword evidence="11" id="KW-0378">Hydrolase</keyword>
<dbReference type="SUPFAM" id="SSF90123">
    <property type="entry name" value="ABC transporter transmembrane region"/>
    <property type="match status" value="1"/>
</dbReference>
<dbReference type="FunFam" id="3.40.50.300:FF:000287">
    <property type="entry name" value="Multidrug ABC transporter ATP-binding protein"/>
    <property type="match status" value="1"/>
</dbReference>
<dbReference type="Pfam" id="PF00005">
    <property type="entry name" value="ABC_tran"/>
    <property type="match status" value="1"/>
</dbReference>
<dbReference type="GO" id="GO:0016887">
    <property type="term" value="F:ATP hydrolysis activity"/>
    <property type="evidence" value="ECO:0007669"/>
    <property type="project" value="InterPro"/>
</dbReference>
<keyword evidence="5 11" id="KW-0067">ATP-binding</keyword>
<feature type="domain" description="ABC transmembrane type-1" evidence="10">
    <location>
        <begin position="22"/>
        <end position="307"/>
    </location>
</feature>
<protein>
    <submittedName>
        <fullName evidence="11">Putative multidrug export ATP-binding/permease protein SAV1866</fullName>
        <ecNumber evidence="11">3.6.3.-</ecNumber>
    </submittedName>
</protein>
<dbReference type="EMBL" id="CZBE01000019">
    <property type="protein sequence ID" value="CUP97543.1"/>
    <property type="molecule type" value="Genomic_DNA"/>
</dbReference>
<gene>
    <name evidence="11" type="ORF">ERS852551_02612</name>
</gene>
<dbReference type="InterPro" id="IPR039421">
    <property type="entry name" value="Type_1_exporter"/>
</dbReference>
<dbReference type="InterPro" id="IPR011527">
    <property type="entry name" value="ABC1_TM_dom"/>
</dbReference>
<dbReference type="Gene3D" id="1.20.1560.10">
    <property type="entry name" value="ABC transporter type 1, transmembrane domain"/>
    <property type="match status" value="1"/>
</dbReference>
<evidence type="ECO:0000256" key="8">
    <source>
        <dbReference type="SAM" id="Phobius"/>
    </source>
</evidence>
<dbReference type="PANTHER" id="PTHR24221">
    <property type="entry name" value="ATP-BINDING CASSETTE SUB-FAMILY B"/>
    <property type="match status" value="1"/>
</dbReference>
<dbReference type="SMART" id="SM00382">
    <property type="entry name" value="AAA"/>
    <property type="match status" value="1"/>
</dbReference>
<evidence type="ECO:0000313" key="12">
    <source>
        <dbReference type="Proteomes" id="UP000095765"/>
    </source>
</evidence>
<keyword evidence="2" id="KW-0813">Transport</keyword>
<keyword evidence="3 8" id="KW-0812">Transmembrane</keyword>
<evidence type="ECO:0000256" key="3">
    <source>
        <dbReference type="ARBA" id="ARBA00022692"/>
    </source>
</evidence>
<evidence type="ECO:0000313" key="11">
    <source>
        <dbReference type="EMBL" id="CUP97543.1"/>
    </source>
</evidence>
<evidence type="ECO:0000256" key="4">
    <source>
        <dbReference type="ARBA" id="ARBA00022741"/>
    </source>
</evidence>
<evidence type="ECO:0000256" key="7">
    <source>
        <dbReference type="ARBA" id="ARBA00023136"/>
    </source>
</evidence>
<keyword evidence="7 8" id="KW-0472">Membrane</keyword>
<feature type="domain" description="ABC transporter" evidence="9">
    <location>
        <begin position="337"/>
        <end position="571"/>
    </location>
</feature>
<feature type="transmembrane region" description="Helical" evidence="8">
    <location>
        <begin position="164"/>
        <end position="182"/>
    </location>
</feature>
<dbReference type="SUPFAM" id="SSF52540">
    <property type="entry name" value="P-loop containing nucleoside triphosphate hydrolases"/>
    <property type="match status" value="1"/>
</dbReference>
<dbReference type="GO" id="GO:0034040">
    <property type="term" value="F:ATPase-coupled lipid transmembrane transporter activity"/>
    <property type="evidence" value="ECO:0007669"/>
    <property type="project" value="TreeGrafter"/>
</dbReference>
<dbReference type="InterPro" id="IPR003593">
    <property type="entry name" value="AAA+_ATPase"/>
</dbReference>
<dbReference type="RefSeq" id="WP_055245606.1">
    <property type="nucleotide sequence ID" value="NZ_CZBE01000019.1"/>
</dbReference>
<evidence type="ECO:0000256" key="1">
    <source>
        <dbReference type="ARBA" id="ARBA00004651"/>
    </source>
</evidence>
<comment type="subcellular location">
    <subcellularLocation>
        <location evidence="1">Cell membrane</location>
        <topology evidence="1">Multi-pass membrane protein</topology>
    </subcellularLocation>
</comment>
<keyword evidence="6 8" id="KW-1133">Transmembrane helix</keyword>
<dbReference type="InterPro" id="IPR036640">
    <property type="entry name" value="ABC1_TM_sf"/>
</dbReference>
<dbReference type="Proteomes" id="UP000095765">
    <property type="component" value="Unassembled WGS sequence"/>
</dbReference>
<dbReference type="AlphaFoldDB" id="A0A174SIN3"/>
<accession>A0A174SIN3</accession>
<evidence type="ECO:0000259" key="10">
    <source>
        <dbReference type="PROSITE" id="PS50929"/>
    </source>
</evidence>
<organism evidence="11 12">
    <name type="scientific">Anaerotruncus colihominis</name>
    <dbReference type="NCBI Taxonomy" id="169435"/>
    <lineage>
        <taxon>Bacteria</taxon>
        <taxon>Bacillati</taxon>
        <taxon>Bacillota</taxon>
        <taxon>Clostridia</taxon>
        <taxon>Eubacteriales</taxon>
        <taxon>Oscillospiraceae</taxon>
        <taxon>Anaerotruncus</taxon>
    </lineage>
</organism>
<evidence type="ECO:0000256" key="5">
    <source>
        <dbReference type="ARBA" id="ARBA00022840"/>
    </source>
</evidence>
<feature type="transmembrane region" description="Helical" evidence="8">
    <location>
        <begin position="139"/>
        <end position="158"/>
    </location>
</feature>
<dbReference type="PROSITE" id="PS50893">
    <property type="entry name" value="ABC_TRANSPORTER_2"/>
    <property type="match status" value="1"/>
</dbReference>
<keyword evidence="4" id="KW-0547">Nucleotide-binding</keyword>
<evidence type="ECO:0000256" key="2">
    <source>
        <dbReference type="ARBA" id="ARBA00022448"/>
    </source>
</evidence>
<dbReference type="EC" id="3.6.3.-" evidence="11"/>
<dbReference type="GO" id="GO:0005524">
    <property type="term" value="F:ATP binding"/>
    <property type="evidence" value="ECO:0007669"/>
    <property type="project" value="UniProtKB-KW"/>
</dbReference>
<dbReference type="InterPro" id="IPR003439">
    <property type="entry name" value="ABC_transporter-like_ATP-bd"/>
</dbReference>
<feature type="transmembrane region" description="Helical" evidence="8">
    <location>
        <begin position="276"/>
        <end position="292"/>
    </location>
</feature>
<feature type="transmembrane region" description="Helical" evidence="8">
    <location>
        <begin position="20"/>
        <end position="44"/>
    </location>
</feature>
<evidence type="ECO:0000256" key="6">
    <source>
        <dbReference type="ARBA" id="ARBA00022989"/>
    </source>
</evidence>
<dbReference type="InterPro" id="IPR017871">
    <property type="entry name" value="ABC_transporter-like_CS"/>
</dbReference>
<reference evidence="11 12" key="1">
    <citation type="submission" date="2015-09" db="EMBL/GenBank/DDBJ databases">
        <authorList>
            <consortium name="Pathogen Informatics"/>
        </authorList>
    </citation>
    <scope>NUCLEOTIDE SEQUENCE [LARGE SCALE GENOMIC DNA]</scope>
    <source>
        <strain evidence="11 12">2789STDY5834939</strain>
    </source>
</reference>
<sequence>MIERISKKYAMTEKGARDYVSAVFWSVLVNISKMLPVGVLATTLSGIVEALTNGTDPRTGLTRFLVAGVLALAALFVTFLIQYKALYEATYRESANRRIRLAEVLRQLPLSFFGNRDLTDLTTTIMGDTETLEKAFSHFYPAMHGALLSTALISAGMLLYDWRMALALLWVVPASLLMVYLSRRMEKRHITKGLVTRRAATDAMQEVLECAPEIKACNQKARYIADLNRRLDEAERDTIRGELFTGSVVTAAQSFLKLGIATTVLTGVTLMSRGDLALIPFLMFLIAATRVYDPIGSMFANMAAVFACEVRIERMREIESEKRMTGLTEYDPDGYDIRFEHVTFAYREKEDVLRDVSFTAKQGQVTALVGPSGGGKSTAAKLAARFWDPAEGTVRLGGVDVSTVDGEALLKNYAIVFQDVVLFADTVMENIRLGKRDATDEEVLAAAKAAQCDAFVSKLPEGYHTLIGENGSRLSGGERQRISIARAILKDAPVILLDEATASLDVENETAVQAALSGLIKDKTVLIIAHRMRTVMNADQIVLLSGGRVVEMGSPAELLKKNGLFRHMAQLQSESMAWTA</sequence>
<dbReference type="Gene3D" id="3.40.50.300">
    <property type="entry name" value="P-loop containing nucleotide triphosphate hydrolases"/>
    <property type="match status" value="1"/>
</dbReference>
<dbReference type="Pfam" id="PF00664">
    <property type="entry name" value="ABC_membrane"/>
    <property type="match status" value="1"/>
</dbReference>